<evidence type="ECO:0000313" key="2">
    <source>
        <dbReference type="EMBL" id="AXE78420.1"/>
    </source>
</evidence>
<reference evidence="2 3" key="1">
    <citation type="journal article" date="2018" name="Front. Microbiol.">
        <title>Genome Sequencing of Streptomyces atratus SCSIOZH16 and Activation Production of Nocardamine via Metabolic Engineering.</title>
        <authorList>
            <person name="Li Y."/>
            <person name="Zhang C."/>
            <person name="Liu C."/>
            <person name="Ju J."/>
            <person name="Ma J."/>
        </authorList>
    </citation>
    <scope>NUCLEOTIDE SEQUENCE [LARGE SCALE GENOMIC DNA]</scope>
    <source>
        <strain evidence="2 3">SCSIO_ZH16</strain>
    </source>
</reference>
<proteinExistence type="predicted"/>
<feature type="region of interest" description="Disordered" evidence="1">
    <location>
        <begin position="1"/>
        <end position="64"/>
    </location>
</feature>
<dbReference type="AlphaFoldDB" id="A0A2Z5JDM0"/>
<name>A0A2Z5JDM0_STRAR</name>
<feature type="compositionally biased region" description="Basic and acidic residues" evidence="1">
    <location>
        <begin position="1"/>
        <end position="29"/>
    </location>
</feature>
<feature type="compositionally biased region" description="Basic and acidic residues" evidence="1">
    <location>
        <begin position="51"/>
        <end position="64"/>
    </location>
</feature>
<evidence type="ECO:0000256" key="1">
    <source>
        <dbReference type="SAM" id="MobiDB-lite"/>
    </source>
</evidence>
<dbReference type="GeneID" id="95520247"/>
<organism evidence="2 3">
    <name type="scientific">Streptomyces atratus</name>
    <dbReference type="NCBI Taxonomy" id="1893"/>
    <lineage>
        <taxon>Bacteria</taxon>
        <taxon>Bacillati</taxon>
        <taxon>Actinomycetota</taxon>
        <taxon>Actinomycetes</taxon>
        <taxon>Kitasatosporales</taxon>
        <taxon>Streptomycetaceae</taxon>
        <taxon>Streptomyces</taxon>
    </lineage>
</organism>
<protein>
    <submittedName>
        <fullName evidence="2">Uncharacterized protein</fullName>
    </submittedName>
</protein>
<dbReference type="KEGG" id="sata:C5746_17435"/>
<gene>
    <name evidence="2" type="ORF">C5746_17435</name>
</gene>
<accession>A0A2Z5JDM0</accession>
<dbReference type="RefSeq" id="WP_114245004.1">
    <property type="nucleotide sequence ID" value="NZ_CP027306.1"/>
</dbReference>
<dbReference type="Proteomes" id="UP000252698">
    <property type="component" value="Chromosome"/>
</dbReference>
<evidence type="ECO:0000313" key="3">
    <source>
        <dbReference type="Proteomes" id="UP000252698"/>
    </source>
</evidence>
<dbReference type="EMBL" id="CP027306">
    <property type="protein sequence ID" value="AXE78420.1"/>
    <property type="molecule type" value="Genomic_DNA"/>
</dbReference>
<sequence length="64" mass="7089">MGIADQFKDKAQELADQAKRKQNEGKDAGRAPTQGASGRAPKTSQQGRNKAQSETRDVREKFDR</sequence>